<organism evidence="6">
    <name type="scientific">Anguilla anguilla</name>
    <name type="common">European freshwater eel</name>
    <name type="synonym">Muraena anguilla</name>
    <dbReference type="NCBI Taxonomy" id="7936"/>
    <lineage>
        <taxon>Eukaryota</taxon>
        <taxon>Metazoa</taxon>
        <taxon>Chordata</taxon>
        <taxon>Craniata</taxon>
        <taxon>Vertebrata</taxon>
        <taxon>Euteleostomi</taxon>
        <taxon>Actinopterygii</taxon>
        <taxon>Neopterygii</taxon>
        <taxon>Teleostei</taxon>
        <taxon>Anguilliformes</taxon>
        <taxon>Anguillidae</taxon>
        <taxon>Anguilla</taxon>
    </lineage>
</organism>
<reference evidence="6" key="2">
    <citation type="journal article" date="2015" name="Fish Shellfish Immunol.">
        <title>Early steps in the European eel (Anguilla anguilla)-Vibrio vulnificus interaction in the gills: Role of the RtxA13 toxin.</title>
        <authorList>
            <person name="Callol A."/>
            <person name="Pajuelo D."/>
            <person name="Ebbesson L."/>
            <person name="Teles M."/>
            <person name="MacKenzie S."/>
            <person name="Amaro C."/>
        </authorList>
    </citation>
    <scope>NUCLEOTIDE SEQUENCE</scope>
</reference>
<dbReference type="AlphaFoldDB" id="A0A0E9UD09"/>
<keyword evidence="4" id="KW-0539">Nucleus</keyword>
<proteinExistence type="inferred from homology"/>
<dbReference type="GO" id="GO:0003677">
    <property type="term" value="F:DNA binding"/>
    <property type="evidence" value="ECO:0007669"/>
    <property type="project" value="UniProtKB-KW"/>
</dbReference>
<dbReference type="Pfam" id="PF12413">
    <property type="entry name" value="DLL_N"/>
    <property type="match status" value="1"/>
</dbReference>
<evidence type="ECO:0000256" key="3">
    <source>
        <dbReference type="ARBA" id="ARBA00023155"/>
    </source>
</evidence>
<keyword evidence="3" id="KW-0371">Homeobox</keyword>
<sequence>MGYYSGQTVHGQHDYYHGQSYSQPINPYPYHQFNLNGMGGAGAYPTKSEYPFSHSYRQYGHYNRGTPDATSGH</sequence>
<evidence type="ECO:0000256" key="2">
    <source>
        <dbReference type="ARBA" id="ARBA00023125"/>
    </source>
</evidence>
<name>A0A0E9UD09_ANGAN</name>
<reference evidence="6" key="1">
    <citation type="submission" date="2014-11" db="EMBL/GenBank/DDBJ databases">
        <authorList>
            <person name="Amaro Gonzalez C."/>
        </authorList>
    </citation>
    <scope>NUCLEOTIDE SEQUENCE</scope>
</reference>
<accession>A0A0E9UD09</accession>
<protein>
    <recommendedName>
        <fullName evidence="5">Distal-less-like homeobox protein N-terminal domain-containing protein</fullName>
    </recommendedName>
</protein>
<dbReference type="InterPro" id="IPR022135">
    <property type="entry name" value="Distal-less_N"/>
</dbReference>
<evidence type="ECO:0000256" key="4">
    <source>
        <dbReference type="ARBA" id="ARBA00023242"/>
    </source>
</evidence>
<evidence type="ECO:0000256" key="1">
    <source>
        <dbReference type="ARBA" id="ARBA00007916"/>
    </source>
</evidence>
<evidence type="ECO:0000259" key="5">
    <source>
        <dbReference type="Pfam" id="PF12413"/>
    </source>
</evidence>
<keyword evidence="2" id="KW-0238">DNA-binding</keyword>
<dbReference type="EMBL" id="GBXM01045457">
    <property type="protein sequence ID" value="JAH63120.1"/>
    <property type="molecule type" value="Transcribed_RNA"/>
</dbReference>
<evidence type="ECO:0000313" key="6">
    <source>
        <dbReference type="EMBL" id="JAH63120.1"/>
    </source>
</evidence>
<comment type="similarity">
    <text evidence="1">Belongs to the distal-less homeobox family.</text>
</comment>
<feature type="domain" description="Distal-less-like homeobox protein N-terminal" evidence="5">
    <location>
        <begin position="1"/>
        <end position="67"/>
    </location>
</feature>